<evidence type="ECO:0000256" key="12">
    <source>
        <dbReference type="SAM" id="Coils"/>
    </source>
</evidence>
<dbReference type="GO" id="GO:0000160">
    <property type="term" value="P:phosphorelay signal transduction system"/>
    <property type="evidence" value="ECO:0007669"/>
    <property type="project" value="UniProtKB-KW"/>
</dbReference>
<evidence type="ECO:0000256" key="3">
    <source>
        <dbReference type="ARBA" id="ARBA00022553"/>
    </source>
</evidence>
<reference evidence="15 16" key="1">
    <citation type="submission" date="2020-07" db="EMBL/GenBank/DDBJ databases">
        <title>Complete genome sequence of Chitinibacter sp. 2T18.</title>
        <authorList>
            <person name="Bae J.-W."/>
            <person name="Choi J.-W."/>
        </authorList>
    </citation>
    <scope>NUCLEOTIDE SEQUENCE [LARGE SCALE GENOMIC DNA]</scope>
    <source>
        <strain evidence="15 16">2T18</strain>
    </source>
</reference>
<protein>
    <submittedName>
        <fullName evidence="15">Response regulator</fullName>
    </submittedName>
</protein>
<dbReference type="PANTHER" id="PTHR45339">
    <property type="entry name" value="HYBRID SIGNAL TRANSDUCTION HISTIDINE KINASE J"/>
    <property type="match status" value="1"/>
</dbReference>
<evidence type="ECO:0000256" key="10">
    <source>
        <dbReference type="PROSITE-ProRule" id="PRU00110"/>
    </source>
</evidence>
<keyword evidence="5" id="KW-0547">Nucleotide-binding</keyword>
<dbReference type="Pfam" id="PF01627">
    <property type="entry name" value="Hpt"/>
    <property type="match status" value="1"/>
</dbReference>
<gene>
    <name evidence="15" type="ORF">HQ393_00005</name>
</gene>
<comment type="subcellular location">
    <subcellularLocation>
        <location evidence="1">Cell membrane</location>
        <topology evidence="1">Multi-pass membrane protein</topology>
    </subcellularLocation>
</comment>
<dbReference type="InterPro" id="IPR008207">
    <property type="entry name" value="Sig_transdc_His_kin_Hpt_dom"/>
</dbReference>
<keyword evidence="16" id="KW-1185">Reference proteome</keyword>
<evidence type="ECO:0000256" key="11">
    <source>
        <dbReference type="PROSITE-ProRule" id="PRU00169"/>
    </source>
</evidence>
<dbReference type="GO" id="GO:0005524">
    <property type="term" value="F:ATP binding"/>
    <property type="evidence" value="ECO:0007669"/>
    <property type="project" value="UniProtKB-KW"/>
</dbReference>
<dbReference type="SMART" id="SM00448">
    <property type="entry name" value="REC"/>
    <property type="match status" value="1"/>
</dbReference>
<evidence type="ECO:0000256" key="4">
    <source>
        <dbReference type="ARBA" id="ARBA00022692"/>
    </source>
</evidence>
<feature type="coiled-coil region" evidence="12">
    <location>
        <begin position="317"/>
        <end position="355"/>
    </location>
</feature>
<evidence type="ECO:0000259" key="13">
    <source>
        <dbReference type="PROSITE" id="PS50110"/>
    </source>
</evidence>
<evidence type="ECO:0000256" key="2">
    <source>
        <dbReference type="ARBA" id="ARBA00022475"/>
    </source>
</evidence>
<keyword evidence="2" id="KW-1003">Cell membrane</keyword>
<feature type="modified residue" description="4-aspartylphosphate" evidence="11">
    <location>
        <position position="76"/>
    </location>
</feature>
<dbReference type="InterPro" id="IPR001789">
    <property type="entry name" value="Sig_transdc_resp-reg_receiver"/>
</dbReference>
<feature type="modified residue" description="Phosphohistidine" evidence="10">
    <location>
        <position position="240"/>
    </location>
</feature>
<evidence type="ECO:0000259" key="14">
    <source>
        <dbReference type="PROSITE" id="PS50894"/>
    </source>
</evidence>
<keyword evidence="4" id="KW-0812">Transmembrane</keyword>
<dbReference type="GO" id="GO:0005886">
    <property type="term" value="C:plasma membrane"/>
    <property type="evidence" value="ECO:0007669"/>
    <property type="project" value="UniProtKB-SubCell"/>
</dbReference>
<dbReference type="PANTHER" id="PTHR45339:SF1">
    <property type="entry name" value="HYBRID SIGNAL TRANSDUCTION HISTIDINE KINASE J"/>
    <property type="match status" value="1"/>
</dbReference>
<evidence type="ECO:0000256" key="8">
    <source>
        <dbReference type="ARBA" id="ARBA00023012"/>
    </source>
</evidence>
<dbReference type="InterPro" id="IPR036641">
    <property type="entry name" value="HPT_dom_sf"/>
</dbReference>
<dbReference type="KEGG" id="chiz:HQ393_00005"/>
<dbReference type="SUPFAM" id="SSF47226">
    <property type="entry name" value="Histidine-containing phosphotransfer domain, HPT domain"/>
    <property type="match status" value="1"/>
</dbReference>
<dbReference type="Gene3D" id="1.20.120.160">
    <property type="entry name" value="HPT domain"/>
    <property type="match status" value="1"/>
</dbReference>
<feature type="domain" description="HPt" evidence="14">
    <location>
        <begin position="201"/>
        <end position="299"/>
    </location>
</feature>
<dbReference type="PROSITE" id="PS50110">
    <property type="entry name" value="RESPONSE_REGULATORY"/>
    <property type="match status" value="1"/>
</dbReference>
<dbReference type="RefSeq" id="WP_179356827.1">
    <property type="nucleotide sequence ID" value="NZ_CP058627.1"/>
</dbReference>
<dbReference type="CDD" id="cd17546">
    <property type="entry name" value="REC_hyHK_CKI1_RcsC-like"/>
    <property type="match status" value="1"/>
</dbReference>
<dbReference type="AlphaFoldDB" id="A0A7H9BNZ4"/>
<keyword evidence="6" id="KW-0067">ATP-binding</keyword>
<accession>A0A7H9BNZ4</accession>
<evidence type="ECO:0000313" key="16">
    <source>
        <dbReference type="Proteomes" id="UP000509597"/>
    </source>
</evidence>
<evidence type="ECO:0000256" key="6">
    <source>
        <dbReference type="ARBA" id="ARBA00022840"/>
    </source>
</evidence>
<name>A0A7H9BNZ4_9NEIS</name>
<dbReference type="EMBL" id="CP058627">
    <property type="protein sequence ID" value="QLG89771.1"/>
    <property type="molecule type" value="Genomic_DNA"/>
</dbReference>
<proteinExistence type="predicted"/>
<evidence type="ECO:0000256" key="7">
    <source>
        <dbReference type="ARBA" id="ARBA00022989"/>
    </source>
</evidence>
<sequence length="384" mass="42771">MPLEPVQLVEDAPESPIVVEPLRYQINVLYAEDIVTNQLIVGALLEEMGLSIKVANTGFAALECLSKEHFDLVLMDGRMPVMDGLMATRLIREGGKAQLKVLDPKIYIVALTANATEEERRAGFEAGMDDYLVKPIDPQQLRQVVENATLYQLERGYQLKEMGSSAPMEHDRLNEGDDVFLRQLSQAGVDVKDALSRLNGNVMRLKRWLLQFFSEQKTFFDEIEQLCNEQEITPLISKVHALRGVAGTLGLSALYEAASVFEQNLNYFKKQGAGFPDSLRLRYAWAQAMKHIAPLVQSAAGTAPSQMPVQRLPLEVQEDAQALVQALKENSLRARQKLQQLLSKLNDEVAVHSLQAVSNALDGLDYPAALAALIPLLIEQRHEE</sequence>
<keyword evidence="12" id="KW-0175">Coiled coil</keyword>
<dbReference type="Pfam" id="PF00072">
    <property type="entry name" value="Response_reg"/>
    <property type="match status" value="1"/>
</dbReference>
<feature type="domain" description="Response regulatory" evidence="13">
    <location>
        <begin position="27"/>
        <end position="149"/>
    </location>
</feature>
<dbReference type="Gene3D" id="3.40.50.2300">
    <property type="match status" value="1"/>
</dbReference>
<dbReference type="SUPFAM" id="SSF52172">
    <property type="entry name" value="CheY-like"/>
    <property type="match status" value="1"/>
</dbReference>
<organism evidence="15 16">
    <name type="scientific">Chitinibacter bivalviorum</name>
    <dbReference type="NCBI Taxonomy" id="2739434"/>
    <lineage>
        <taxon>Bacteria</taxon>
        <taxon>Pseudomonadati</taxon>
        <taxon>Pseudomonadota</taxon>
        <taxon>Betaproteobacteria</taxon>
        <taxon>Neisseriales</taxon>
        <taxon>Chitinibacteraceae</taxon>
        <taxon>Chitinibacter</taxon>
    </lineage>
</organism>
<keyword evidence="3 11" id="KW-0597">Phosphoprotein</keyword>
<dbReference type="PROSITE" id="PS50894">
    <property type="entry name" value="HPT"/>
    <property type="match status" value="1"/>
</dbReference>
<keyword evidence="8" id="KW-0902">Two-component regulatory system</keyword>
<evidence type="ECO:0000313" key="15">
    <source>
        <dbReference type="EMBL" id="QLG89771.1"/>
    </source>
</evidence>
<evidence type="ECO:0000256" key="5">
    <source>
        <dbReference type="ARBA" id="ARBA00022741"/>
    </source>
</evidence>
<dbReference type="GO" id="GO:0004672">
    <property type="term" value="F:protein kinase activity"/>
    <property type="evidence" value="ECO:0007669"/>
    <property type="project" value="UniProtKB-ARBA"/>
</dbReference>
<evidence type="ECO:0000256" key="9">
    <source>
        <dbReference type="ARBA" id="ARBA00023136"/>
    </source>
</evidence>
<keyword evidence="7" id="KW-1133">Transmembrane helix</keyword>
<keyword evidence="9" id="KW-0472">Membrane</keyword>
<evidence type="ECO:0000256" key="1">
    <source>
        <dbReference type="ARBA" id="ARBA00004651"/>
    </source>
</evidence>
<dbReference type="Proteomes" id="UP000509597">
    <property type="component" value="Chromosome"/>
</dbReference>
<dbReference type="InterPro" id="IPR011006">
    <property type="entry name" value="CheY-like_superfamily"/>
</dbReference>